<gene>
    <name evidence="1" type="ORF">F2Q69_00028816</name>
</gene>
<protein>
    <submittedName>
        <fullName evidence="1">Uncharacterized protein</fullName>
    </submittedName>
</protein>
<reference evidence="1" key="1">
    <citation type="submission" date="2019-12" db="EMBL/GenBank/DDBJ databases">
        <title>Genome sequencing and annotation of Brassica cretica.</title>
        <authorList>
            <person name="Studholme D.J."/>
            <person name="Sarris P."/>
        </authorList>
    </citation>
    <scope>NUCLEOTIDE SEQUENCE</scope>
    <source>
        <strain evidence="1">PFS-109/04</strain>
        <tissue evidence="1">Leaf</tissue>
    </source>
</reference>
<evidence type="ECO:0000313" key="1">
    <source>
        <dbReference type="EMBL" id="KAF3585395.1"/>
    </source>
</evidence>
<accession>A0A8S9RVP3</accession>
<dbReference type="EMBL" id="QGKX02000088">
    <property type="protein sequence ID" value="KAF3585395.1"/>
    <property type="molecule type" value="Genomic_DNA"/>
</dbReference>
<dbReference type="Proteomes" id="UP000712600">
    <property type="component" value="Unassembled WGS sequence"/>
</dbReference>
<organism evidence="1 2">
    <name type="scientific">Brassica cretica</name>
    <name type="common">Mustard</name>
    <dbReference type="NCBI Taxonomy" id="69181"/>
    <lineage>
        <taxon>Eukaryota</taxon>
        <taxon>Viridiplantae</taxon>
        <taxon>Streptophyta</taxon>
        <taxon>Embryophyta</taxon>
        <taxon>Tracheophyta</taxon>
        <taxon>Spermatophyta</taxon>
        <taxon>Magnoliopsida</taxon>
        <taxon>eudicotyledons</taxon>
        <taxon>Gunneridae</taxon>
        <taxon>Pentapetalae</taxon>
        <taxon>rosids</taxon>
        <taxon>malvids</taxon>
        <taxon>Brassicales</taxon>
        <taxon>Brassicaceae</taxon>
        <taxon>Brassiceae</taxon>
        <taxon>Brassica</taxon>
    </lineage>
</organism>
<proteinExistence type="predicted"/>
<comment type="caution">
    <text evidence="1">The sequence shown here is derived from an EMBL/GenBank/DDBJ whole genome shotgun (WGS) entry which is preliminary data.</text>
</comment>
<dbReference type="AlphaFoldDB" id="A0A8S9RVP3"/>
<evidence type="ECO:0000313" key="2">
    <source>
        <dbReference type="Proteomes" id="UP000712600"/>
    </source>
</evidence>
<sequence length="125" mass="14161">MKSILSRQHMSACISFSSTRMIAHCTEYERNRSVRRLIQTSWEESRRTSSQQRGTSRHKLITSAPAYRLVLSLKKMATQLTSLISSNDIYFSILSSLHNLINSCLYITPDMVLAKGVAPELPIEA</sequence>
<name>A0A8S9RVP3_BRACR</name>